<dbReference type="GeneID" id="63781516"/>
<proteinExistence type="predicted"/>
<dbReference type="OrthoDB" id="5207784at2759"/>
<dbReference type="Proteomes" id="UP000193689">
    <property type="component" value="Unassembled WGS sequence"/>
</dbReference>
<keyword evidence="2" id="KW-1185">Reference proteome</keyword>
<name>A0A1Y2DW34_9PEZI</name>
<dbReference type="RefSeq" id="XP_040715003.1">
    <property type="nucleotide sequence ID" value="XM_040865304.1"/>
</dbReference>
<evidence type="ECO:0000313" key="1">
    <source>
        <dbReference type="EMBL" id="ORY63346.1"/>
    </source>
</evidence>
<accession>A0A1Y2DW34</accession>
<evidence type="ECO:0000313" key="2">
    <source>
        <dbReference type="Proteomes" id="UP000193689"/>
    </source>
</evidence>
<dbReference type="EMBL" id="MCFJ01000008">
    <property type="protein sequence ID" value="ORY63346.1"/>
    <property type="molecule type" value="Genomic_DNA"/>
</dbReference>
<dbReference type="AlphaFoldDB" id="A0A1Y2DW34"/>
<reference evidence="1 2" key="1">
    <citation type="submission" date="2016-07" db="EMBL/GenBank/DDBJ databases">
        <title>Pervasive Adenine N6-methylation of Active Genes in Fungi.</title>
        <authorList>
            <consortium name="DOE Joint Genome Institute"/>
            <person name="Mondo S.J."/>
            <person name="Dannebaum R.O."/>
            <person name="Kuo R.C."/>
            <person name="Labutti K."/>
            <person name="Haridas S."/>
            <person name="Kuo A."/>
            <person name="Salamov A."/>
            <person name="Ahrendt S.R."/>
            <person name="Lipzen A."/>
            <person name="Sullivan W."/>
            <person name="Andreopoulos W.B."/>
            <person name="Clum A."/>
            <person name="Lindquist E."/>
            <person name="Daum C."/>
            <person name="Ramamoorthy G.K."/>
            <person name="Gryganskyi A."/>
            <person name="Culley D."/>
            <person name="Magnuson J.K."/>
            <person name="James T.Y."/>
            <person name="O'Malley M.A."/>
            <person name="Stajich J.E."/>
            <person name="Spatafora J.W."/>
            <person name="Visel A."/>
            <person name="Grigoriev I.V."/>
        </authorList>
    </citation>
    <scope>NUCLEOTIDE SEQUENCE [LARGE SCALE GENOMIC DNA]</scope>
    <source>
        <strain evidence="1 2">CBS 129021</strain>
    </source>
</reference>
<comment type="caution">
    <text evidence="1">The sequence shown here is derived from an EMBL/GenBank/DDBJ whole genome shotgun (WGS) entry which is preliminary data.</text>
</comment>
<sequence>MTPKFELDTDQYQPTSLVTMTTSMLLVDEPPPYDPANHDDTSSDLIQPVMLQLNDQFIYPSSTTAFPLYELSRDVSQTAITDIESNLSFRRLVHHVRTNTNGTPRVVQRDRLIFDLKYLPPAMSNFPYCLAAKSRGCVGNLALKEMHIPHSGFRVVRTRAVKDNGFPKGYRGRKNAVVEVGVVLLVKRLGQRYQWLDVGRNAIAVESESEGQRKLDITVPVARQTMDELVASWCLRLWRDSMENKNEIQGWKSFKRTAQSRPQVLPRYW</sequence>
<organism evidence="1 2">
    <name type="scientific">Pseudomassariella vexata</name>
    <dbReference type="NCBI Taxonomy" id="1141098"/>
    <lineage>
        <taxon>Eukaryota</taxon>
        <taxon>Fungi</taxon>
        <taxon>Dikarya</taxon>
        <taxon>Ascomycota</taxon>
        <taxon>Pezizomycotina</taxon>
        <taxon>Sordariomycetes</taxon>
        <taxon>Xylariomycetidae</taxon>
        <taxon>Amphisphaeriales</taxon>
        <taxon>Pseudomassariaceae</taxon>
        <taxon>Pseudomassariella</taxon>
    </lineage>
</organism>
<gene>
    <name evidence="1" type="ORF">BCR38DRAFT_524924</name>
</gene>
<protein>
    <submittedName>
        <fullName evidence="1">Uncharacterized protein</fullName>
    </submittedName>
</protein>
<dbReference type="InParanoid" id="A0A1Y2DW34"/>